<feature type="chain" id="PRO_5036262196" evidence="2">
    <location>
        <begin position="26"/>
        <end position="510"/>
    </location>
</feature>
<sequence>MKTGIFLGVFLTTCVFSLRHATVFAESAGEESNPFLEAANALLQESLRGGKSEGDGGDSGLGGMASGMFGLVQTLMASQGGGKSSGGGAELLGTLASALLNQGGGGGASSGGSGFDPQMIGQIMSLFAQTQGSSGGSGDAGQARKSGGGEWDGLLDLATNFISSAAGGQNNGGDSGSGGGGIGADALLNLLPIMMNSLSGGHNHNEDPRLDNVQEHASHDQASSFLPPFLNTLYEYFLMAKNSEFGRSLYESSGLSTIMETFTDPKTGQFKVDAIFSSLQKAKFRKRWITSCTSFVAQIMKHLSEPNTQLRYLSTAQMLGNNVLQSQGYPKSALLDSNRPTESTITVVNAVLKRQFGMKVDSSQYIRPAVQYLKDVFKVVQEKGLIHSDLSEKEIETRISEVLDTEILEPVLRLYRVYQFTKTNKKCDRQLLCTLNNKEEAGLKPTSTRLSSLAGAWFMSGYTGTPYWKLYNAATEVHSNCVTKYPADCSLFHEEDTVATSDYYYEHNEL</sequence>
<evidence type="ECO:0000256" key="2">
    <source>
        <dbReference type="SAM" id="SignalP"/>
    </source>
</evidence>
<dbReference type="EMBL" id="HBUF01312015">
    <property type="protein sequence ID" value="CAG6693365.1"/>
    <property type="molecule type" value="Transcribed_RNA"/>
</dbReference>
<dbReference type="EMBL" id="HBUF01312016">
    <property type="protein sequence ID" value="CAG6693366.1"/>
    <property type="molecule type" value="Transcribed_RNA"/>
</dbReference>
<organism evidence="3">
    <name type="scientific">Cacopsylla melanoneura</name>
    <dbReference type="NCBI Taxonomy" id="428564"/>
    <lineage>
        <taxon>Eukaryota</taxon>
        <taxon>Metazoa</taxon>
        <taxon>Ecdysozoa</taxon>
        <taxon>Arthropoda</taxon>
        <taxon>Hexapoda</taxon>
        <taxon>Insecta</taxon>
        <taxon>Pterygota</taxon>
        <taxon>Neoptera</taxon>
        <taxon>Paraneoptera</taxon>
        <taxon>Hemiptera</taxon>
        <taxon>Sternorrhyncha</taxon>
        <taxon>Psylloidea</taxon>
        <taxon>Psyllidae</taxon>
        <taxon>Psyllinae</taxon>
        <taxon>Cacopsylla</taxon>
    </lineage>
</organism>
<dbReference type="EMBL" id="HBUF01312018">
    <property type="protein sequence ID" value="CAG6693368.1"/>
    <property type="molecule type" value="Transcribed_RNA"/>
</dbReference>
<feature type="region of interest" description="Disordered" evidence="1">
    <location>
        <begin position="199"/>
        <end position="218"/>
    </location>
</feature>
<feature type="compositionally biased region" description="Basic and acidic residues" evidence="1">
    <location>
        <begin position="203"/>
        <end position="218"/>
    </location>
</feature>
<proteinExistence type="predicted"/>
<keyword evidence="2" id="KW-0732">Signal</keyword>
<name>A0A8D8TWA4_9HEMI</name>
<evidence type="ECO:0000313" key="3">
    <source>
        <dbReference type="EMBL" id="CAG6693367.1"/>
    </source>
</evidence>
<evidence type="ECO:0000256" key="1">
    <source>
        <dbReference type="SAM" id="MobiDB-lite"/>
    </source>
</evidence>
<accession>A0A8D8TWA4</accession>
<dbReference type="AlphaFoldDB" id="A0A8D8TWA4"/>
<dbReference type="EMBL" id="HBUF01312017">
    <property type="protein sequence ID" value="CAG6693367.1"/>
    <property type="molecule type" value="Transcribed_RNA"/>
</dbReference>
<feature type="region of interest" description="Disordered" evidence="1">
    <location>
        <begin position="130"/>
        <end position="149"/>
    </location>
</feature>
<feature type="signal peptide" evidence="2">
    <location>
        <begin position="1"/>
        <end position="25"/>
    </location>
</feature>
<protein>
    <submittedName>
        <fullName evidence="3">Uncharacterized protein</fullName>
    </submittedName>
</protein>
<reference evidence="3" key="1">
    <citation type="submission" date="2021-05" db="EMBL/GenBank/DDBJ databases">
        <authorList>
            <person name="Alioto T."/>
            <person name="Alioto T."/>
            <person name="Gomez Garrido J."/>
        </authorList>
    </citation>
    <scope>NUCLEOTIDE SEQUENCE</scope>
</reference>